<evidence type="ECO:0000256" key="1">
    <source>
        <dbReference type="ARBA" id="ARBA00004245"/>
    </source>
</evidence>
<comment type="caution">
    <text evidence="6">The sequence shown here is derived from an EMBL/GenBank/DDBJ whole genome shotgun (WGS) entry which is preliminary data.</text>
</comment>
<dbReference type="InterPro" id="IPR011989">
    <property type="entry name" value="ARM-like"/>
</dbReference>
<dbReference type="GO" id="GO:0046785">
    <property type="term" value="P:microtubule polymerization"/>
    <property type="evidence" value="ECO:0007669"/>
    <property type="project" value="InterPro"/>
</dbReference>
<dbReference type="InterPro" id="IPR016024">
    <property type="entry name" value="ARM-type_fold"/>
</dbReference>
<keyword evidence="3" id="KW-0206">Cytoskeleton</keyword>
<dbReference type="InterPro" id="IPR048491">
    <property type="entry name" value="XMAP215_CLASP_TOG"/>
</dbReference>
<dbReference type="GO" id="GO:0007051">
    <property type="term" value="P:spindle organization"/>
    <property type="evidence" value="ECO:0007669"/>
    <property type="project" value="InterPro"/>
</dbReference>
<gene>
    <name evidence="6" type="ORF">QBZ16_005265</name>
</gene>
<evidence type="ECO:0000259" key="5">
    <source>
        <dbReference type="SMART" id="SM01349"/>
    </source>
</evidence>
<accession>A0AAD9IJ48</accession>
<dbReference type="SMART" id="SM01349">
    <property type="entry name" value="TOG"/>
    <property type="match status" value="1"/>
</dbReference>
<keyword evidence="2" id="KW-0963">Cytoplasm</keyword>
<feature type="compositionally biased region" description="Low complexity" evidence="4">
    <location>
        <begin position="391"/>
        <end position="401"/>
    </location>
</feature>
<dbReference type="GO" id="GO:0061863">
    <property type="term" value="F:microtubule plus end polymerase"/>
    <property type="evidence" value="ECO:0007669"/>
    <property type="project" value="InterPro"/>
</dbReference>
<evidence type="ECO:0000256" key="2">
    <source>
        <dbReference type="ARBA" id="ARBA00022490"/>
    </source>
</evidence>
<feature type="region of interest" description="Disordered" evidence="4">
    <location>
        <begin position="76"/>
        <end position="119"/>
    </location>
</feature>
<dbReference type="EMBL" id="JASFZW010000008">
    <property type="protein sequence ID" value="KAK2077037.1"/>
    <property type="molecule type" value="Genomic_DNA"/>
</dbReference>
<dbReference type="AlphaFoldDB" id="A0AAD9IJ48"/>
<evidence type="ECO:0000256" key="3">
    <source>
        <dbReference type="ARBA" id="ARBA00023212"/>
    </source>
</evidence>
<reference evidence="6" key="1">
    <citation type="submission" date="2021-01" db="EMBL/GenBank/DDBJ databases">
        <authorList>
            <person name="Eckstrom K.M.E."/>
        </authorList>
    </citation>
    <scope>NUCLEOTIDE SEQUENCE</scope>
    <source>
        <strain evidence="6">UVCC 0001</strain>
    </source>
</reference>
<feature type="compositionally biased region" description="Gly residues" evidence="4">
    <location>
        <begin position="79"/>
        <end position="96"/>
    </location>
</feature>
<dbReference type="PANTHER" id="PTHR12609">
    <property type="entry name" value="MICROTUBULE ASSOCIATED PROTEIN XMAP215"/>
    <property type="match status" value="1"/>
</dbReference>
<comment type="subcellular location">
    <subcellularLocation>
        <location evidence="1">Cytoplasm</location>
        <location evidence="1">Cytoskeleton</location>
    </subcellularLocation>
</comment>
<feature type="region of interest" description="Disordered" evidence="4">
    <location>
        <begin position="360"/>
        <end position="407"/>
    </location>
</feature>
<protein>
    <recommendedName>
        <fullName evidence="5">TOG domain-containing protein</fullName>
    </recommendedName>
</protein>
<feature type="compositionally biased region" description="Low complexity" evidence="4">
    <location>
        <begin position="97"/>
        <end position="119"/>
    </location>
</feature>
<feature type="domain" description="TOG" evidence="5">
    <location>
        <begin position="131"/>
        <end position="374"/>
    </location>
</feature>
<dbReference type="SUPFAM" id="SSF48371">
    <property type="entry name" value="ARM repeat"/>
    <property type="match status" value="1"/>
</dbReference>
<evidence type="ECO:0000313" key="7">
    <source>
        <dbReference type="Proteomes" id="UP001255856"/>
    </source>
</evidence>
<keyword evidence="7" id="KW-1185">Reference proteome</keyword>
<evidence type="ECO:0000313" key="6">
    <source>
        <dbReference type="EMBL" id="KAK2077037.1"/>
    </source>
</evidence>
<name>A0AAD9IJ48_PROWI</name>
<dbReference type="InterPro" id="IPR045110">
    <property type="entry name" value="XMAP215"/>
</dbReference>
<dbReference type="Proteomes" id="UP001255856">
    <property type="component" value="Unassembled WGS sequence"/>
</dbReference>
<dbReference type="Pfam" id="PF21041">
    <property type="entry name" value="XMAP215_CLASP_TOG"/>
    <property type="match status" value="1"/>
</dbReference>
<dbReference type="GO" id="GO:0030951">
    <property type="term" value="P:establishment or maintenance of microtubule cytoskeleton polarity"/>
    <property type="evidence" value="ECO:0007669"/>
    <property type="project" value="InterPro"/>
</dbReference>
<sequence>MAERATKAVAQRALKESTLAAALGTLASDADAGVREAAMGALAAFAARAGSLGAVDKGLEKLDEGKRKKVEEAVAALGPGQGPSGHGLAPGSGGAIRAGAPTGSARSAGPASARPGAKAAGAPAELAAAPRLSPEEIAARVPELFGAEVWEGLQSAKWQERLEAVGAIEAWVSSRIADEDAAFSSIEAGTVAQCLAFVPGWSKEKNFQVINKGFEIVAALAGPGPGLARADALTAIEPLAERLAELKHRLPAAAALSALAESATPGFVAAELRRVASAAKNPKVPAETLGWTATAIAEFGLAPGKFDVAGLLEWAREALGSAAAPVRSRGVELLGALHATLGPAIAAQAVEGLKPAQASQVEDAFKKSPQGSAPEPVRQVKKRGGKVATKSADASAAAPPDEAGDVEMADADDDADALLPRADISAAITPSLLELLSSSNWKERSVGLDGVEEVLRSAGGRVGPNLGSELLPALRARLADTNRNLAARALGAIGRLAAAVGPRGDWERAAQRAQLLPAVAACLSDNKRQVRDAVLGALREWLAVGGPDVAALAATADVVAGAKTIADGKVAALQW</sequence>
<dbReference type="GO" id="GO:0051010">
    <property type="term" value="F:microtubule plus-end binding"/>
    <property type="evidence" value="ECO:0007669"/>
    <property type="project" value="InterPro"/>
</dbReference>
<dbReference type="Gene3D" id="1.25.10.10">
    <property type="entry name" value="Leucine-rich Repeat Variant"/>
    <property type="match status" value="3"/>
</dbReference>
<evidence type="ECO:0000256" key="4">
    <source>
        <dbReference type="SAM" id="MobiDB-lite"/>
    </source>
</evidence>
<proteinExistence type="predicted"/>
<dbReference type="InterPro" id="IPR034085">
    <property type="entry name" value="TOG"/>
</dbReference>
<organism evidence="6 7">
    <name type="scientific">Prototheca wickerhamii</name>
    <dbReference type="NCBI Taxonomy" id="3111"/>
    <lineage>
        <taxon>Eukaryota</taxon>
        <taxon>Viridiplantae</taxon>
        <taxon>Chlorophyta</taxon>
        <taxon>core chlorophytes</taxon>
        <taxon>Trebouxiophyceae</taxon>
        <taxon>Chlorellales</taxon>
        <taxon>Chlorellaceae</taxon>
        <taxon>Prototheca</taxon>
    </lineage>
</organism>